<dbReference type="Proteomes" id="UP000467305">
    <property type="component" value="Unassembled WGS sequence"/>
</dbReference>
<gene>
    <name evidence="2" type="ORF">F7018_17670</name>
</gene>
<dbReference type="OrthoDB" id="280897at2"/>
<proteinExistence type="predicted"/>
<feature type="region of interest" description="Disordered" evidence="1">
    <location>
        <begin position="51"/>
        <end position="70"/>
    </location>
</feature>
<reference evidence="2 3" key="1">
    <citation type="submission" date="2019-09" db="EMBL/GenBank/DDBJ databases">
        <authorList>
            <person name="Cao W.R."/>
        </authorList>
    </citation>
    <scope>NUCLEOTIDE SEQUENCE [LARGE SCALE GENOMIC DNA]</scope>
    <source>
        <strain evidence="3">a4</strain>
    </source>
</reference>
<sequence length="503" mass="56491">MKLLLKQNLIAVLILSAIIFTSCKKEEKELKKEKDKIAYNEKSNASLCMSDWFPHEQTPPPEEGKGSPFDVSSTTNRIFHQWSWQKFLWLTKPTIEVDLIPIIIRGEPDPIVITKKLPLFLNPQRMHQVTSHLDDVPLQNGVAVMLSDTKQAGSSGILKTNPVYNKKNNKAETVYYSIHVSPIFKKAATKFKDSILNGTLSKDNLSSFPVGSLELKVSWVAKSAIPEDKIDDYYTTVAGISENGVDYVNTEVALLGMHVVGVVENHPEFIWATFEHTDMAPNYDRGEDKASSSTEKLLFEKGETSGIAGITWDTLTKQPVLKSKAFDLFQYGVPRDSTGAFMKNTSQEEPLNFENIRDINACVKGHLEKEKGPWKNYFYNGSIWIDTDGFTPEQQAQILVGLRGEVSSAYPGAFARGSLNCANVTMETFTQTFQDKLSEVNVGNLANCFSCHNAVSYTKNSSPIYMSHIFDAYIKRAEGKTFNEVEAMKAKQEVEEFIRFQLE</sequence>
<dbReference type="RefSeq" id="WP_150901431.1">
    <property type="nucleotide sequence ID" value="NZ_WAAU01000037.1"/>
</dbReference>
<comment type="caution">
    <text evidence="2">The sequence shown here is derived from an EMBL/GenBank/DDBJ whole genome shotgun (WGS) entry which is preliminary data.</text>
</comment>
<protein>
    <submittedName>
        <fullName evidence="2">Uncharacterized protein</fullName>
    </submittedName>
</protein>
<accession>A0A7J5A6K0</accession>
<dbReference type="EMBL" id="WAAU01000037">
    <property type="protein sequence ID" value="KAB1153176.1"/>
    <property type="molecule type" value="Genomic_DNA"/>
</dbReference>
<dbReference type="AlphaFoldDB" id="A0A7J5A6K0"/>
<evidence type="ECO:0000256" key="1">
    <source>
        <dbReference type="SAM" id="MobiDB-lite"/>
    </source>
</evidence>
<organism evidence="2 3">
    <name type="scientific">Tenacibaculum aiptasiae</name>
    <dbReference type="NCBI Taxonomy" id="426481"/>
    <lineage>
        <taxon>Bacteria</taxon>
        <taxon>Pseudomonadati</taxon>
        <taxon>Bacteroidota</taxon>
        <taxon>Flavobacteriia</taxon>
        <taxon>Flavobacteriales</taxon>
        <taxon>Flavobacteriaceae</taxon>
        <taxon>Tenacibaculum</taxon>
    </lineage>
</organism>
<keyword evidence="3" id="KW-1185">Reference proteome</keyword>
<evidence type="ECO:0000313" key="3">
    <source>
        <dbReference type="Proteomes" id="UP000467305"/>
    </source>
</evidence>
<evidence type="ECO:0000313" key="2">
    <source>
        <dbReference type="EMBL" id="KAB1153176.1"/>
    </source>
</evidence>
<name>A0A7J5A6K0_9FLAO</name>
<dbReference type="PROSITE" id="PS51257">
    <property type="entry name" value="PROKAR_LIPOPROTEIN"/>
    <property type="match status" value="1"/>
</dbReference>